<sequence length="47" mass="5338">MTRHPEYLSGSSSESYTASWIESVKNPGGFLCHRKDLVMLMCQSLFL</sequence>
<dbReference type="EMBL" id="ACBZ01000006">
    <property type="protein sequence ID" value="EEG50836.1"/>
    <property type="molecule type" value="Genomic_DNA"/>
</dbReference>
<dbReference type="HOGENOM" id="CLU_3165179_0_0_9"/>
<accession>C0CHB6</accession>
<organism evidence="1 2">
    <name type="scientific">Blautia hydrogenotrophica (strain DSM 10507 / JCM 14656 / S5a33)</name>
    <name type="common">Ruminococcus hydrogenotrophicus</name>
    <dbReference type="NCBI Taxonomy" id="476272"/>
    <lineage>
        <taxon>Bacteria</taxon>
        <taxon>Bacillati</taxon>
        <taxon>Bacillota</taxon>
        <taxon>Clostridia</taxon>
        <taxon>Lachnospirales</taxon>
        <taxon>Lachnospiraceae</taxon>
        <taxon>Blautia</taxon>
    </lineage>
</organism>
<keyword evidence="2" id="KW-1185">Reference proteome</keyword>
<dbReference type="Proteomes" id="UP000003100">
    <property type="component" value="Unassembled WGS sequence"/>
</dbReference>
<reference evidence="1 2" key="2">
    <citation type="submission" date="2009-02" db="EMBL/GenBank/DDBJ databases">
        <title>Draft genome sequence of Blautia hydrogenotrophica DSM 10507 (Ruminococcus hydrogenotrophicus DSM 10507).</title>
        <authorList>
            <person name="Sudarsanam P."/>
            <person name="Ley R."/>
            <person name="Guruge J."/>
            <person name="Turnbaugh P.J."/>
            <person name="Mahowald M."/>
            <person name="Liep D."/>
            <person name="Gordon J."/>
        </authorList>
    </citation>
    <scope>NUCLEOTIDE SEQUENCE [LARGE SCALE GENOMIC DNA]</scope>
    <source>
        <strain evidence="2">DSM 10507 / JCM 14656 / S5a33</strain>
    </source>
</reference>
<comment type="caution">
    <text evidence="1">The sequence shown here is derived from an EMBL/GenBank/DDBJ whole genome shotgun (WGS) entry which is preliminary data.</text>
</comment>
<proteinExistence type="predicted"/>
<protein>
    <submittedName>
        <fullName evidence="1">Uncharacterized protein</fullName>
    </submittedName>
</protein>
<name>C0CHB6_BLAHS</name>
<reference evidence="1 2" key="1">
    <citation type="submission" date="2009-01" db="EMBL/GenBank/DDBJ databases">
        <authorList>
            <person name="Fulton L."/>
            <person name="Clifton S."/>
            <person name="Fulton B."/>
            <person name="Xu J."/>
            <person name="Minx P."/>
            <person name="Pepin K.H."/>
            <person name="Johnson M."/>
            <person name="Bhonagiri V."/>
            <person name="Nash W.E."/>
            <person name="Mardis E.R."/>
            <person name="Wilson R.K."/>
        </authorList>
    </citation>
    <scope>NUCLEOTIDE SEQUENCE [LARGE SCALE GENOMIC DNA]</scope>
    <source>
        <strain evidence="2">DSM 10507 / JCM 14656 / S5a33</strain>
    </source>
</reference>
<dbReference type="AlphaFoldDB" id="C0CHB6"/>
<dbReference type="PATRIC" id="fig|476272.21.peg.3235"/>
<gene>
    <name evidence="1" type="ORF">RUMHYD_00230</name>
</gene>
<evidence type="ECO:0000313" key="1">
    <source>
        <dbReference type="EMBL" id="EEG50836.1"/>
    </source>
</evidence>
<evidence type="ECO:0000313" key="2">
    <source>
        <dbReference type="Proteomes" id="UP000003100"/>
    </source>
</evidence>